<dbReference type="PROSITE" id="PS50297">
    <property type="entry name" value="ANK_REP_REGION"/>
    <property type="match status" value="2"/>
</dbReference>
<evidence type="ECO:0000256" key="1">
    <source>
        <dbReference type="ARBA" id="ARBA00004496"/>
    </source>
</evidence>
<feature type="region of interest" description="Disordered" evidence="8">
    <location>
        <begin position="1127"/>
        <end position="1166"/>
    </location>
</feature>
<dbReference type="SMART" id="SM00248">
    <property type="entry name" value="ANK"/>
    <property type="match status" value="3"/>
</dbReference>
<dbReference type="CDD" id="cd21930">
    <property type="entry name" value="IPD_PPP1R12"/>
    <property type="match status" value="1"/>
</dbReference>
<feature type="compositionally biased region" description="Basic and acidic residues" evidence="8">
    <location>
        <begin position="1027"/>
        <end position="1043"/>
    </location>
</feature>
<dbReference type="Gene3D" id="1.25.40.20">
    <property type="entry name" value="Ankyrin repeat-containing domain"/>
    <property type="match status" value="2"/>
</dbReference>
<dbReference type="InterPro" id="IPR051226">
    <property type="entry name" value="PP1_Regulatory_Subunit"/>
</dbReference>
<sequence>MSLETRSNSALFKRAEQLKRWEQSETNREPAQPRQIARKIKFSADCVFLAACAAGDKEEVVRLLQKGADINTGNVDGLTALHQAQTLIAVTMKAGLRCTQRHRADSYQSPRCNLAAVNNDGELALDIAESDEMEDLLQQHINKAGIDCDLARTEEERSMLSDAKAWKAGSPGKDAVHPRTGATALHVAAAKGYIKVMNILLQARCDVNAQDYDGWTPLHGAAHWGQLEACKLLVENYCDMDIKNFSGQTAFDVADTDILKALEELKKKQQIILKDHPLLNNQKQLPIPKKRISPTIENTVVNEGMETFEEETPNKVIKVELEIQSDKDDTSADTNSDVESGEETDIEDSDGDNDSESSSDSQTSSSSSNYSNQSDQFLGVTDDEKKNRANKDDSGTLSPVNVPEINKVPNQAPILPPKQQTENTDEDTIPSWRRSGSFRSRIQENEPTNSVASTKEIEDKEKKTPLISNKLNQNTDSEVVLRRTHSFETDEKFYEQYLALRARIKASSCPTLHRCNPVTPTLTNTSTARSASLRETHRRKEVKLNLELSRVPQEGNASSPTSLTNKFLSSPVLPISSTTGSTPTSSTSTTTTTTTSPVPGSQIRSVQVVETSSAIVTPSYNSTTTTSAPTTPAGGKLSPGNIFKNFFKSFVPPVRDEESETQRKAHAKRVRETRRSTQGVTLDEIKSAEQLVKKKQQQSNDTSSTPQPAASLGQTASIIATITTATPTTVTTNKLPEETNLPERRPSWRLRVDNGSKFQLEDANNKSSDTTTAYIRRPSGGTGIPRPSSAPVDSIATSTADATVTLPLRRSLKSPEDKDQDKENDSRNAQATQAVIQRRRRPKRRSTGVVHVDMDILINKIPQLVVITRSPKPITQNMSTYRKRAQAKPTTAAGLRAQASANGSSIFRNRPRSITGLFGSNQSSFSNLLGINTSNYNSPSHSINKPSKSFYKNPYTNSINNLNYPTSYTTYGGTASGYGSLTLPSHSAVSSLNLAVPSTSYNYNRNSTGSSITAVSKNNSSVNSTKKSPDNYNRRVKKAESFNRPKASKPSGIGSRSSSLQSLAGSEGYASGNERSGRSSRIGSITSLSSDISVTPSSRIKSSNSENGELDYKKLWEESQAENERLKEKLRRSDEQLKEARSSLEKVQSTQSKLTLSEAEKRERRAMERKLSEMEEELKMMEQLKCENQRLKDENGALIRVISKLSK</sequence>
<evidence type="ECO:0000256" key="6">
    <source>
        <dbReference type="ARBA" id="ARBA00038386"/>
    </source>
</evidence>
<feature type="compositionally biased region" description="Low complexity" evidence="8">
    <location>
        <begin position="715"/>
        <end position="732"/>
    </location>
</feature>
<keyword evidence="3" id="KW-0963">Cytoplasm</keyword>
<feature type="repeat" description="ANK" evidence="7">
    <location>
        <begin position="180"/>
        <end position="212"/>
    </location>
</feature>
<accession>A0A8J2HM87</accession>
<reference evidence="10" key="1">
    <citation type="submission" date="2021-04" db="EMBL/GenBank/DDBJ databases">
        <authorList>
            <person name="Chebbi M.A.C M."/>
        </authorList>
    </citation>
    <scope>NUCLEOTIDE SEQUENCE</scope>
</reference>
<feature type="compositionally biased region" description="Polar residues" evidence="8">
    <location>
        <begin position="1145"/>
        <end position="1155"/>
    </location>
</feature>
<feature type="region of interest" description="Disordered" evidence="8">
    <location>
        <begin position="322"/>
        <end position="459"/>
    </location>
</feature>
<feature type="compositionally biased region" description="Low complexity" evidence="8">
    <location>
        <begin position="358"/>
        <end position="376"/>
    </location>
</feature>
<feature type="compositionally biased region" description="Polar residues" evidence="8">
    <location>
        <begin position="1091"/>
        <end position="1107"/>
    </location>
</feature>
<organism evidence="10 11">
    <name type="scientific">Cotesia congregata</name>
    <name type="common">Parasitoid wasp</name>
    <name type="synonym">Apanteles congregatus</name>
    <dbReference type="NCBI Taxonomy" id="51543"/>
    <lineage>
        <taxon>Eukaryota</taxon>
        <taxon>Metazoa</taxon>
        <taxon>Ecdysozoa</taxon>
        <taxon>Arthropoda</taxon>
        <taxon>Hexapoda</taxon>
        <taxon>Insecta</taxon>
        <taxon>Pterygota</taxon>
        <taxon>Neoptera</taxon>
        <taxon>Endopterygota</taxon>
        <taxon>Hymenoptera</taxon>
        <taxon>Apocrita</taxon>
        <taxon>Ichneumonoidea</taxon>
        <taxon>Braconidae</taxon>
        <taxon>Microgastrinae</taxon>
        <taxon>Cotesia</taxon>
    </lineage>
</organism>
<comment type="similarity">
    <text evidence="6">Belongs to the NRARP family.</text>
</comment>
<dbReference type="InterPro" id="IPR002110">
    <property type="entry name" value="Ankyrin_rpt"/>
</dbReference>
<keyword evidence="4" id="KW-0677">Repeat</keyword>
<feature type="compositionally biased region" description="Basic and acidic residues" evidence="8">
    <location>
        <begin position="735"/>
        <end position="764"/>
    </location>
</feature>
<keyword evidence="11" id="KW-1185">Reference proteome</keyword>
<dbReference type="Pfam" id="PF12796">
    <property type="entry name" value="Ank_2"/>
    <property type="match status" value="1"/>
</dbReference>
<evidence type="ECO:0000313" key="11">
    <source>
        <dbReference type="Proteomes" id="UP000786811"/>
    </source>
</evidence>
<feature type="compositionally biased region" description="Low complexity" evidence="8">
    <location>
        <begin position="1015"/>
        <end position="1026"/>
    </location>
</feature>
<dbReference type="GO" id="GO:0019901">
    <property type="term" value="F:protein kinase binding"/>
    <property type="evidence" value="ECO:0007669"/>
    <property type="project" value="InterPro"/>
</dbReference>
<proteinExistence type="inferred from homology"/>
<dbReference type="InterPro" id="IPR031775">
    <property type="entry name" value="PRKG1_interact"/>
</dbReference>
<evidence type="ECO:0000256" key="7">
    <source>
        <dbReference type="PROSITE-ProRule" id="PRU00023"/>
    </source>
</evidence>
<gene>
    <name evidence="10" type="ORF">HICCMSTLAB_LOCUS11764</name>
</gene>
<feature type="compositionally biased region" description="Basic and acidic residues" evidence="8">
    <location>
        <begin position="813"/>
        <end position="826"/>
    </location>
</feature>
<dbReference type="GO" id="GO:0019208">
    <property type="term" value="F:phosphatase regulator activity"/>
    <property type="evidence" value="ECO:0007669"/>
    <property type="project" value="TreeGrafter"/>
</dbReference>
<keyword evidence="2" id="KW-0217">Developmental protein</keyword>
<evidence type="ECO:0000256" key="2">
    <source>
        <dbReference type="ARBA" id="ARBA00022473"/>
    </source>
</evidence>
<dbReference type="GO" id="GO:0005737">
    <property type="term" value="C:cytoplasm"/>
    <property type="evidence" value="ECO:0007669"/>
    <property type="project" value="UniProtKB-SubCell"/>
</dbReference>
<dbReference type="Pfam" id="PF15898">
    <property type="entry name" value="PRKG1_interact"/>
    <property type="match status" value="1"/>
</dbReference>
<evidence type="ECO:0000313" key="10">
    <source>
        <dbReference type="EMBL" id="CAG5103947.1"/>
    </source>
</evidence>
<feature type="compositionally biased region" description="Polar residues" evidence="8">
    <location>
        <begin position="555"/>
        <end position="568"/>
    </location>
</feature>
<evidence type="ECO:0000256" key="4">
    <source>
        <dbReference type="ARBA" id="ARBA00022737"/>
    </source>
</evidence>
<evidence type="ECO:0000256" key="3">
    <source>
        <dbReference type="ARBA" id="ARBA00022490"/>
    </source>
</evidence>
<feature type="compositionally biased region" description="Basic residues" evidence="8">
    <location>
        <begin position="837"/>
        <end position="846"/>
    </location>
</feature>
<dbReference type="PANTHER" id="PTHR24179:SF21">
    <property type="entry name" value="MYOSIN BINDING SUBUNIT, ISOFORM O"/>
    <property type="match status" value="1"/>
</dbReference>
<dbReference type="Proteomes" id="UP000786811">
    <property type="component" value="Unassembled WGS sequence"/>
</dbReference>
<evidence type="ECO:0000259" key="9">
    <source>
        <dbReference type="Pfam" id="PF15898"/>
    </source>
</evidence>
<dbReference type="InterPro" id="IPR036770">
    <property type="entry name" value="Ankyrin_rpt-contain_sf"/>
</dbReference>
<feature type="compositionally biased region" description="Low complexity" evidence="8">
    <location>
        <begin position="1048"/>
        <end position="1090"/>
    </location>
</feature>
<evidence type="ECO:0000256" key="8">
    <source>
        <dbReference type="SAM" id="MobiDB-lite"/>
    </source>
</evidence>
<feature type="compositionally biased region" description="Acidic residues" evidence="8">
    <location>
        <begin position="339"/>
        <end position="357"/>
    </location>
</feature>
<dbReference type="FunFam" id="1.25.40.20:FF:000004">
    <property type="entry name" value="Phosphatase 1 regulatory subunit 12A"/>
    <property type="match status" value="1"/>
</dbReference>
<feature type="compositionally biased region" description="Polar residues" evidence="8">
    <location>
        <begin position="437"/>
        <end position="453"/>
    </location>
</feature>
<feature type="repeat" description="ANK" evidence="7">
    <location>
        <begin position="213"/>
        <end position="245"/>
    </location>
</feature>
<feature type="domain" description="cGMP-dependent protein kinase interacting" evidence="9">
    <location>
        <begin position="1111"/>
        <end position="1207"/>
    </location>
</feature>
<comment type="caution">
    <text evidence="10">The sequence shown here is derived from an EMBL/GenBank/DDBJ whole genome shotgun (WGS) entry which is preliminary data.</text>
</comment>
<feature type="region of interest" description="Disordered" evidence="8">
    <location>
        <begin position="1012"/>
        <end position="1108"/>
    </location>
</feature>
<dbReference type="PANTHER" id="PTHR24179">
    <property type="entry name" value="PROTEIN PHOSPHATASE 1 REGULATORY SUBUNIT 12"/>
    <property type="match status" value="1"/>
</dbReference>
<keyword evidence="5 7" id="KW-0040">ANK repeat</keyword>
<protein>
    <submittedName>
        <fullName evidence="10">Similar to PPP1R12A: Protein phosphatase 1 regulatory subunit 12A (Gallus gallus)</fullName>
    </submittedName>
</protein>
<dbReference type="OrthoDB" id="19014at2759"/>
<feature type="compositionally biased region" description="Low complexity" evidence="8">
    <location>
        <begin position="576"/>
        <end position="601"/>
    </location>
</feature>
<evidence type="ECO:0000256" key="5">
    <source>
        <dbReference type="ARBA" id="ARBA00023043"/>
    </source>
</evidence>
<dbReference type="GO" id="GO:0004857">
    <property type="term" value="F:enzyme inhibitor activity"/>
    <property type="evidence" value="ECO:0007669"/>
    <property type="project" value="TreeGrafter"/>
</dbReference>
<dbReference type="SUPFAM" id="SSF48403">
    <property type="entry name" value="Ankyrin repeat"/>
    <property type="match status" value="1"/>
</dbReference>
<feature type="region of interest" description="Disordered" evidence="8">
    <location>
        <begin position="550"/>
        <end position="606"/>
    </location>
</feature>
<feature type="region of interest" description="Disordered" evidence="8">
    <location>
        <begin position="654"/>
        <end position="847"/>
    </location>
</feature>
<dbReference type="Gene3D" id="6.10.140.390">
    <property type="match status" value="1"/>
</dbReference>
<feature type="compositionally biased region" description="Basic and acidic residues" evidence="8">
    <location>
        <begin position="654"/>
        <end position="663"/>
    </location>
</feature>
<dbReference type="Gene3D" id="6.10.250.1820">
    <property type="match status" value="1"/>
</dbReference>
<comment type="subcellular location">
    <subcellularLocation>
        <location evidence="1">Cytoplasm</location>
    </subcellularLocation>
</comment>
<feature type="compositionally biased region" description="Polar residues" evidence="8">
    <location>
        <begin position="697"/>
        <end position="714"/>
    </location>
</feature>
<dbReference type="EMBL" id="CAJNRD030001123">
    <property type="protein sequence ID" value="CAG5103947.1"/>
    <property type="molecule type" value="Genomic_DNA"/>
</dbReference>
<dbReference type="PROSITE" id="PS50088">
    <property type="entry name" value="ANK_REPEAT"/>
    <property type="match status" value="2"/>
</dbReference>
<name>A0A8J2HM87_COTCN</name>
<feature type="compositionally biased region" description="Basic and acidic residues" evidence="8">
    <location>
        <begin position="382"/>
        <end position="394"/>
    </location>
</feature>
<feature type="compositionally biased region" description="Basic and acidic residues" evidence="8">
    <location>
        <begin position="1127"/>
        <end position="1144"/>
    </location>
</feature>
<dbReference type="AlphaFoldDB" id="A0A8J2HM87"/>